<proteinExistence type="predicted"/>
<evidence type="ECO:0000313" key="2">
    <source>
        <dbReference type="EMBL" id="KYG64429.1"/>
    </source>
</evidence>
<evidence type="ECO:0000313" key="3">
    <source>
        <dbReference type="Proteomes" id="UP000075391"/>
    </source>
</evidence>
<dbReference type="EMBL" id="LUKD01000008">
    <property type="protein sequence ID" value="KYG62575.1"/>
    <property type="molecule type" value="Genomic_DNA"/>
</dbReference>
<dbReference type="Proteomes" id="UP000075391">
    <property type="component" value="Unassembled WGS sequence"/>
</dbReference>
<gene>
    <name evidence="2" type="ORF">AZI85_03130</name>
    <name evidence="1" type="ORF">AZI87_14835</name>
</gene>
<accession>A0A150WKA5</accession>
<dbReference type="OrthoDB" id="163862at2"/>
<protein>
    <recommendedName>
        <fullName evidence="5">Metallothionein</fullName>
    </recommendedName>
</protein>
<reference evidence="3 4" key="1">
    <citation type="submission" date="2016-03" db="EMBL/GenBank/DDBJ databases">
        <authorList>
            <person name="Ploux O."/>
        </authorList>
    </citation>
    <scope>NUCLEOTIDE SEQUENCE [LARGE SCALE GENOMIC DNA]</scope>
    <source>
        <strain evidence="2 3">BER2</strain>
        <strain evidence="1 4">EC13</strain>
    </source>
</reference>
<evidence type="ECO:0000313" key="1">
    <source>
        <dbReference type="EMBL" id="KYG62575.1"/>
    </source>
</evidence>
<dbReference type="Proteomes" id="UP000075799">
    <property type="component" value="Unassembled WGS sequence"/>
</dbReference>
<name>A0A150WKA5_BDEBC</name>
<dbReference type="RefSeq" id="WP_063208737.1">
    <property type="nucleotide sequence ID" value="NZ_CP168967.1"/>
</dbReference>
<evidence type="ECO:0008006" key="5">
    <source>
        <dbReference type="Google" id="ProtNLM"/>
    </source>
</evidence>
<dbReference type="AlphaFoldDB" id="A0A150WKA5"/>
<evidence type="ECO:0000313" key="4">
    <source>
        <dbReference type="Proteomes" id="UP000075799"/>
    </source>
</evidence>
<comment type="caution">
    <text evidence="2">The sequence shown here is derived from an EMBL/GenBank/DDBJ whole genome shotgun (WGS) entry which is preliminary data.</text>
</comment>
<sequence length="77" mass="8671">MGTCENCGNVYDKAFRVTIGDQEHVFDSFECAINQLAPRCEHCRTRIIGHGLEAQGKIYCCAHCSHADNVKELKDRI</sequence>
<dbReference type="EMBL" id="LUKF01000012">
    <property type="protein sequence ID" value="KYG64429.1"/>
    <property type="molecule type" value="Genomic_DNA"/>
</dbReference>
<organism evidence="2 3">
    <name type="scientific">Bdellovibrio bacteriovorus</name>
    <dbReference type="NCBI Taxonomy" id="959"/>
    <lineage>
        <taxon>Bacteria</taxon>
        <taxon>Pseudomonadati</taxon>
        <taxon>Bdellovibrionota</taxon>
        <taxon>Bdellovibrionia</taxon>
        <taxon>Bdellovibrionales</taxon>
        <taxon>Pseudobdellovibrionaceae</taxon>
        <taxon>Bdellovibrio</taxon>
    </lineage>
</organism>